<evidence type="ECO:0000256" key="5">
    <source>
        <dbReference type="SAM" id="Phobius"/>
    </source>
</evidence>
<dbReference type="InterPro" id="IPR007267">
    <property type="entry name" value="GtrA_DPMS_TM"/>
</dbReference>
<dbReference type="GO" id="GO:0016020">
    <property type="term" value="C:membrane"/>
    <property type="evidence" value="ECO:0007669"/>
    <property type="project" value="UniProtKB-SubCell"/>
</dbReference>
<feature type="transmembrane region" description="Helical" evidence="5">
    <location>
        <begin position="84"/>
        <end position="102"/>
    </location>
</feature>
<evidence type="ECO:0000256" key="1">
    <source>
        <dbReference type="ARBA" id="ARBA00004141"/>
    </source>
</evidence>
<protein>
    <recommendedName>
        <fullName evidence="6">GtrA/DPMS transmembrane domain-containing protein</fullName>
    </recommendedName>
</protein>
<dbReference type="EMBL" id="AP029612">
    <property type="protein sequence ID" value="BFG69917.1"/>
    <property type="molecule type" value="Genomic_DNA"/>
</dbReference>
<dbReference type="Pfam" id="PF04138">
    <property type="entry name" value="GtrA_DPMS_TM"/>
    <property type="match status" value="1"/>
</dbReference>
<name>A0AAT9GH16_9BACT</name>
<evidence type="ECO:0000256" key="2">
    <source>
        <dbReference type="ARBA" id="ARBA00022692"/>
    </source>
</evidence>
<dbReference type="GO" id="GO:0000271">
    <property type="term" value="P:polysaccharide biosynthetic process"/>
    <property type="evidence" value="ECO:0007669"/>
    <property type="project" value="InterPro"/>
</dbReference>
<proteinExistence type="predicted"/>
<evidence type="ECO:0000259" key="6">
    <source>
        <dbReference type="Pfam" id="PF04138"/>
    </source>
</evidence>
<accession>A0AAT9GH16</accession>
<reference evidence="7" key="1">
    <citation type="submission" date="2024-02" db="EMBL/GenBank/DDBJ databases">
        <title>Sediminibacterium planktonica sp. nov. and Sediminibacterium longus sp. nov., isolated from surface lake and river water.</title>
        <authorList>
            <person name="Watanabe K."/>
            <person name="Takemine S."/>
            <person name="Ishii Y."/>
            <person name="Ogata Y."/>
            <person name="Shindo C."/>
            <person name="Suda W."/>
        </authorList>
    </citation>
    <scope>NUCLEOTIDE SEQUENCE</scope>
    <source>
        <strain evidence="7">KACHI17</strain>
    </source>
</reference>
<evidence type="ECO:0000313" key="7">
    <source>
        <dbReference type="EMBL" id="BFG69917.1"/>
    </source>
</evidence>
<keyword evidence="2 5" id="KW-0812">Transmembrane</keyword>
<feature type="transmembrane region" description="Helical" evidence="5">
    <location>
        <begin position="12"/>
        <end position="30"/>
    </location>
</feature>
<organism evidence="7">
    <name type="scientific">Sediminibacterium sp. KACHI17</name>
    <dbReference type="NCBI Taxonomy" id="1751071"/>
    <lineage>
        <taxon>Bacteria</taxon>
        <taxon>Pseudomonadati</taxon>
        <taxon>Bacteroidota</taxon>
        <taxon>Chitinophagia</taxon>
        <taxon>Chitinophagales</taxon>
        <taxon>Chitinophagaceae</taxon>
        <taxon>Sediminibacterium</taxon>
    </lineage>
</organism>
<dbReference type="AlphaFoldDB" id="A0AAT9GH16"/>
<feature type="domain" description="GtrA/DPMS transmembrane" evidence="6">
    <location>
        <begin position="7"/>
        <end position="134"/>
    </location>
</feature>
<sequence length="138" mass="15920">MPLQTYRYAACGGFNTSLDITLFFLAYNYVFDKQIIHLSFISVSAHIAAFLAAFMITFPVGFYLSRYVVFQETSVAKRKQISKYFLVVLGCLLLNYVFLKLFVEVFGWYPTISKIITTFFVVAFSYFSQKNFTFKASS</sequence>
<keyword evidence="3 5" id="KW-1133">Transmembrane helix</keyword>
<gene>
    <name evidence="7" type="ORF">KACHI17_07980</name>
</gene>
<evidence type="ECO:0000256" key="4">
    <source>
        <dbReference type="ARBA" id="ARBA00023136"/>
    </source>
</evidence>
<comment type="subcellular location">
    <subcellularLocation>
        <location evidence="1">Membrane</location>
        <topology evidence="1">Multi-pass membrane protein</topology>
    </subcellularLocation>
</comment>
<evidence type="ECO:0000256" key="3">
    <source>
        <dbReference type="ARBA" id="ARBA00022989"/>
    </source>
</evidence>
<feature type="transmembrane region" description="Helical" evidence="5">
    <location>
        <begin position="36"/>
        <end position="64"/>
    </location>
</feature>
<keyword evidence="4 5" id="KW-0472">Membrane</keyword>
<feature type="transmembrane region" description="Helical" evidence="5">
    <location>
        <begin position="108"/>
        <end position="127"/>
    </location>
</feature>